<keyword evidence="4" id="KW-0067">ATP-binding</keyword>
<evidence type="ECO:0000256" key="5">
    <source>
        <dbReference type="SAM" id="Coils"/>
    </source>
</evidence>
<dbReference type="PROSITE" id="PS51192">
    <property type="entry name" value="HELICASE_ATP_BIND_1"/>
    <property type="match status" value="1"/>
</dbReference>
<dbReference type="CDD" id="cd18791">
    <property type="entry name" value="SF2_C_RHA"/>
    <property type="match status" value="1"/>
</dbReference>
<protein>
    <recommendedName>
        <fullName evidence="10">Helicase</fullName>
    </recommendedName>
</protein>
<accession>A0A1G2IDK4</accession>
<dbReference type="PROSITE" id="PS51194">
    <property type="entry name" value="HELICASE_CTER"/>
    <property type="match status" value="1"/>
</dbReference>
<dbReference type="InterPro" id="IPR027417">
    <property type="entry name" value="P-loop_NTPase"/>
</dbReference>
<keyword evidence="5" id="KW-0175">Coiled coil</keyword>
<dbReference type="SMART" id="SM00487">
    <property type="entry name" value="DEXDc"/>
    <property type="match status" value="1"/>
</dbReference>
<dbReference type="InterPro" id="IPR002464">
    <property type="entry name" value="DNA/RNA_helicase_DEAH_CS"/>
</dbReference>
<gene>
    <name evidence="8" type="ORF">A2998_01785</name>
</gene>
<keyword evidence="1" id="KW-0547">Nucleotide-binding</keyword>
<evidence type="ECO:0008006" key="10">
    <source>
        <dbReference type="Google" id="ProtNLM"/>
    </source>
</evidence>
<dbReference type="Gene3D" id="3.40.50.300">
    <property type="entry name" value="P-loop containing nucleotide triphosphate hydrolases"/>
    <property type="match status" value="2"/>
</dbReference>
<dbReference type="Pfam" id="PF00270">
    <property type="entry name" value="DEAD"/>
    <property type="match status" value="1"/>
</dbReference>
<reference evidence="8 9" key="1">
    <citation type="journal article" date="2016" name="Nat. Commun.">
        <title>Thousands of microbial genomes shed light on interconnected biogeochemical processes in an aquifer system.</title>
        <authorList>
            <person name="Anantharaman K."/>
            <person name="Brown C.T."/>
            <person name="Hug L.A."/>
            <person name="Sharon I."/>
            <person name="Castelle C.J."/>
            <person name="Probst A.J."/>
            <person name="Thomas B.C."/>
            <person name="Singh A."/>
            <person name="Wilkins M.J."/>
            <person name="Karaoz U."/>
            <person name="Brodie E.L."/>
            <person name="Williams K.H."/>
            <person name="Hubbard S.S."/>
            <person name="Banfield J.F."/>
        </authorList>
    </citation>
    <scope>NUCLEOTIDE SEQUENCE [LARGE SCALE GENOMIC DNA]</scope>
</reference>
<sequence length="1307" mass="148401">MSRKTITLKCKNCGKEFSYSEEAYKLKAEEGQDKPERCNECAKQNSSAIKSTNSPYLHFKKKGGEAGIFGSYEEELAFKGKRIQKEEARQADQSGMDISITDDEIIKLYQLLEENQVVIMVSPTGTGKSTYVPKRLVRAPDNYSGDFVDRLLRQGQIIITQPRIMATDGTAKTTAKISGEEIGQRGMFGFRHSKDKESFSAGWNKCVSITDGTLPNWIRDGKLGQYSLVMIDEAHERSCNIDLILGFLKRELPKYPQLRVIISSATINTDKFLESFKEAGISCELFDIPSRKKFKKFEHFWRDESVLPNCGCWLCKKPAAERKDFWQKLWKKKQDAVGEYDLPNVCANFTLEILEETKQGSIIIFLPGAVAIEETARRIKNRCKKSIEVIPVYREKRDAEQELKRTEGKRRVIVATNIAETSITIPDLVYCINSGWIKQVVWNPVTQTRNLEPRLHSKDGNSQRGGRLGRTQDGYVYHLYAKNEALDEHTSPEITRSCLDDSLTILKASGIAGIEQFPWMEKTNDWDNMAKEMQRANQSLSERGVTDSAGHILEKALSLLKIQRSSTEASVLFLADEQGILFETLAVLMLMSNREGNPHTGSNLYDPFCGLLCWNSSWTAQTKSKVWAIHQGLKIGCQDDLDFVIKLAFCFQTAESNGLSEEWADYHCINFKNLERIISQIKDLIKSFGEEREESLRQLNLSNLDKVRFLFLSAWPDRVINLMSVEDQILYGSGPISPYCAGNWEDKEKALAMAFVEEESVICALAQRFPTASFMISLSSENEPKDLFLDQKFPVGSLVKTKKEGDKTVLLEVSEFPPPLVQTCKKNVWSEEKPDISVPFNQSFLFAKTDEESILPEGYWMKGKKSGKGRIIRWAEDKGISFAILSPFSEADLQRFAGNRGDEMEVKIHRIIRDPVSKNGFALARTSEFEIPIEFSELSLSDYGAGLELIEGKTLSLIIADLETNGFPQLSNLEKVMEDLERITEEVSKSTQRTRDSKKSFIDLQGILVEIIKDQEKAFVAIPRENGVVQVFEVNQIYVPGKNLKYLRLNEEVTLRLLSLDNGVEIDTDCLAKDELNTIPELWKEGRAENKISAPACLADEDLAEWDASPEALDYVKRRSWQYCLQARIVFLKARMSSLKEWMSVDAVVERTSRNEKGETFVNVIFGDNIPGSIPENRLPSSGYSEGDELSLCITSLDPLRLADRDTEIRQKEETIARWRSNISKSKDYISNQEQQRAKIQANMAKNSIQLSGATSPKWIKRYKQWIAAENAQITQKNANIMRARQQIAEQEEKISSVLKELKRLKK</sequence>
<dbReference type="GO" id="GO:0016787">
    <property type="term" value="F:hydrolase activity"/>
    <property type="evidence" value="ECO:0007669"/>
    <property type="project" value="UniProtKB-KW"/>
</dbReference>
<dbReference type="GO" id="GO:0003723">
    <property type="term" value="F:RNA binding"/>
    <property type="evidence" value="ECO:0007669"/>
    <property type="project" value="TreeGrafter"/>
</dbReference>
<keyword evidence="3" id="KW-0347">Helicase</keyword>
<organism evidence="8 9">
    <name type="scientific">Candidatus Staskawiczbacteria bacterium RIFCSPLOWO2_01_FULL_37_25b</name>
    <dbReference type="NCBI Taxonomy" id="1802213"/>
    <lineage>
        <taxon>Bacteria</taxon>
        <taxon>Candidatus Staskawicziibacteriota</taxon>
    </lineage>
</organism>
<evidence type="ECO:0000313" key="8">
    <source>
        <dbReference type="EMBL" id="OGZ72570.1"/>
    </source>
</evidence>
<dbReference type="Proteomes" id="UP000178826">
    <property type="component" value="Unassembled WGS sequence"/>
</dbReference>
<evidence type="ECO:0000259" key="7">
    <source>
        <dbReference type="PROSITE" id="PS51194"/>
    </source>
</evidence>
<dbReference type="GO" id="GO:0004386">
    <property type="term" value="F:helicase activity"/>
    <property type="evidence" value="ECO:0007669"/>
    <property type="project" value="UniProtKB-KW"/>
</dbReference>
<dbReference type="GO" id="GO:0005524">
    <property type="term" value="F:ATP binding"/>
    <property type="evidence" value="ECO:0007669"/>
    <property type="project" value="UniProtKB-KW"/>
</dbReference>
<evidence type="ECO:0000256" key="2">
    <source>
        <dbReference type="ARBA" id="ARBA00022801"/>
    </source>
</evidence>
<dbReference type="PANTHER" id="PTHR18934">
    <property type="entry name" value="ATP-DEPENDENT RNA HELICASE"/>
    <property type="match status" value="1"/>
</dbReference>
<dbReference type="CDD" id="cd17917">
    <property type="entry name" value="DEXHc_RHA-like"/>
    <property type="match status" value="1"/>
</dbReference>
<feature type="domain" description="Helicase C-terminal" evidence="7">
    <location>
        <begin position="349"/>
        <end position="511"/>
    </location>
</feature>
<comment type="caution">
    <text evidence="8">The sequence shown here is derived from an EMBL/GenBank/DDBJ whole genome shotgun (WGS) entry which is preliminary data.</text>
</comment>
<dbReference type="InterPro" id="IPR011545">
    <property type="entry name" value="DEAD/DEAH_box_helicase_dom"/>
</dbReference>
<dbReference type="PANTHER" id="PTHR18934:SF91">
    <property type="entry name" value="PRE-MRNA-SPLICING FACTOR ATP-DEPENDENT RNA HELICASE PRP16"/>
    <property type="match status" value="1"/>
</dbReference>
<evidence type="ECO:0000313" key="9">
    <source>
        <dbReference type="Proteomes" id="UP000178826"/>
    </source>
</evidence>
<evidence type="ECO:0000256" key="3">
    <source>
        <dbReference type="ARBA" id="ARBA00022806"/>
    </source>
</evidence>
<dbReference type="SMART" id="SM00490">
    <property type="entry name" value="HELICc"/>
    <property type="match status" value="1"/>
</dbReference>
<feature type="coiled-coil region" evidence="5">
    <location>
        <begin position="1267"/>
        <end position="1301"/>
    </location>
</feature>
<dbReference type="PROSITE" id="PS00690">
    <property type="entry name" value="DEAH_ATP_HELICASE"/>
    <property type="match status" value="1"/>
</dbReference>
<name>A0A1G2IDK4_9BACT</name>
<dbReference type="SUPFAM" id="SSF52540">
    <property type="entry name" value="P-loop containing nucleoside triphosphate hydrolases"/>
    <property type="match status" value="1"/>
</dbReference>
<evidence type="ECO:0000259" key="6">
    <source>
        <dbReference type="PROSITE" id="PS51192"/>
    </source>
</evidence>
<proteinExistence type="predicted"/>
<dbReference type="Pfam" id="PF00271">
    <property type="entry name" value="Helicase_C"/>
    <property type="match status" value="1"/>
</dbReference>
<dbReference type="InterPro" id="IPR014001">
    <property type="entry name" value="Helicase_ATP-bd"/>
</dbReference>
<dbReference type="EMBL" id="MHOZ01000038">
    <property type="protein sequence ID" value="OGZ72570.1"/>
    <property type="molecule type" value="Genomic_DNA"/>
</dbReference>
<evidence type="ECO:0000256" key="4">
    <source>
        <dbReference type="ARBA" id="ARBA00022840"/>
    </source>
</evidence>
<keyword evidence="2" id="KW-0378">Hydrolase</keyword>
<dbReference type="InterPro" id="IPR001650">
    <property type="entry name" value="Helicase_C-like"/>
</dbReference>
<evidence type="ECO:0000256" key="1">
    <source>
        <dbReference type="ARBA" id="ARBA00022741"/>
    </source>
</evidence>
<feature type="domain" description="Helicase ATP-binding" evidence="6">
    <location>
        <begin position="109"/>
        <end position="285"/>
    </location>
</feature>